<dbReference type="EMBL" id="SHNN01000004">
    <property type="protein sequence ID" value="MCX2982915.1"/>
    <property type="molecule type" value="Genomic_DNA"/>
</dbReference>
<keyword evidence="2" id="KW-1185">Reference proteome</keyword>
<evidence type="ECO:0000313" key="2">
    <source>
        <dbReference type="Proteomes" id="UP001143362"/>
    </source>
</evidence>
<dbReference type="InterPro" id="IPR023375">
    <property type="entry name" value="ADC_dom_sf"/>
</dbReference>
<dbReference type="RefSeq" id="WP_279246940.1">
    <property type="nucleotide sequence ID" value="NZ_SHNN01000004.1"/>
</dbReference>
<dbReference type="SUPFAM" id="SSF160104">
    <property type="entry name" value="Acetoacetate decarboxylase-like"/>
    <property type="match status" value="1"/>
</dbReference>
<dbReference type="Gene3D" id="2.40.400.10">
    <property type="entry name" value="Acetoacetate decarboxylase-like"/>
    <property type="match status" value="1"/>
</dbReference>
<name>A0ABT3TKT6_9GAMM</name>
<dbReference type="Proteomes" id="UP001143362">
    <property type="component" value="Unassembled WGS sequence"/>
</dbReference>
<accession>A0ABT3TKT6</accession>
<dbReference type="Pfam" id="PF06314">
    <property type="entry name" value="ADC"/>
    <property type="match status" value="1"/>
</dbReference>
<gene>
    <name evidence="1" type="ORF">EYC98_18795</name>
</gene>
<proteinExistence type="predicted"/>
<sequence>MSFVKTYEEILGNSTASGDFYDAEMLTLVWETTPEAIEKLLPPPLKPASRPVVLAFVANYPSTNFSLPYLESALLIRASFEGTEGFYCLSMPVTNDMAMAGGREIWGYPKKLANIALQREGDTVEGWTERHGIQFMKVKANLTGKLNDNAAMDEMLSLGLNPKGEYSNLAFNFKHSPSPVASEAFDYPPRLIQGETVFRPKTFILAEVEIELTPSEFDPWHEVPVKRMLGGFYSVGDNSMLNDGKVLAELDPIEFAPYAFLKWEWGKL</sequence>
<reference evidence="1" key="1">
    <citation type="submission" date="2019-02" db="EMBL/GenBank/DDBJ databases">
        <authorList>
            <person name="Li S.-H."/>
        </authorList>
    </citation>
    <scope>NUCLEOTIDE SEQUENCE</scope>
    <source>
        <strain evidence="1">IMCC14734</strain>
    </source>
</reference>
<organism evidence="1 2">
    <name type="scientific">Candidatus Litorirhabdus singularis</name>
    <dbReference type="NCBI Taxonomy" id="2518993"/>
    <lineage>
        <taxon>Bacteria</taxon>
        <taxon>Pseudomonadati</taxon>
        <taxon>Pseudomonadota</taxon>
        <taxon>Gammaproteobacteria</taxon>
        <taxon>Cellvibrionales</taxon>
        <taxon>Halieaceae</taxon>
        <taxon>Candidatus Litorirhabdus</taxon>
    </lineage>
</organism>
<protein>
    <submittedName>
        <fullName evidence="1">Acetoacetate decarboxylase</fullName>
    </submittedName>
</protein>
<comment type="caution">
    <text evidence="1">The sequence shown here is derived from an EMBL/GenBank/DDBJ whole genome shotgun (WGS) entry which is preliminary data.</text>
</comment>
<dbReference type="InterPro" id="IPR010451">
    <property type="entry name" value="Acetoacetate_decarboxylase"/>
</dbReference>
<evidence type="ECO:0000313" key="1">
    <source>
        <dbReference type="EMBL" id="MCX2982915.1"/>
    </source>
</evidence>